<accession>A0A1F8ABA8</accession>
<feature type="transmembrane region" description="Helical" evidence="5">
    <location>
        <begin position="419"/>
        <end position="444"/>
    </location>
</feature>
<dbReference type="EMBL" id="LYCR01000012">
    <property type="protein sequence ID" value="OGM48973.1"/>
    <property type="molecule type" value="Genomic_DNA"/>
</dbReference>
<keyword evidence="4 5" id="KW-0472">Membrane</keyword>
<dbReference type="GO" id="GO:0022857">
    <property type="term" value="F:transmembrane transporter activity"/>
    <property type="evidence" value="ECO:0007669"/>
    <property type="project" value="InterPro"/>
</dbReference>
<dbReference type="InterPro" id="IPR011701">
    <property type="entry name" value="MFS"/>
</dbReference>
<evidence type="ECO:0000313" key="8">
    <source>
        <dbReference type="Proteomes" id="UP000179179"/>
    </source>
</evidence>
<comment type="subcellular location">
    <subcellularLocation>
        <location evidence="1">Membrane</location>
        <topology evidence="1">Multi-pass membrane protein</topology>
    </subcellularLocation>
</comment>
<evidence type="ECO:0000256" key="3">
    <source>
        <dbReference type="ARBA" id="ARBA00022989"/>
    </source>
</evidence>
<dbReference type="PROSITE" id="PS50850">
    <property type="entry name" value="MFS"/>
    <property type="match status" value="1"/>
</dbReference>
<dbReference type="GeneID" id="34446524"/>
<keyword evidence="3 5" id="KW-1133">Transmembrane helix</keyword>
<evidence type="ECO:0000256" key="1">
    <source>
        <dbReference type="ARBA" id="ARBA00004141"/>
    </source>
</evidence>
<feature type="transmembrane region" description="Helical" evidence="5">
    <location>
        <begin position="58"/>
        <end position="81"/>
    </location>
</feature>
<reference evidence="7 8" key="1">
    <citation type="journal article" date="2016" name="Genome Biol. Evol.">
        <title>Draft genome sequence of an aflatoxigenic Aspergillus species, A. bombycis.</title>
        <authorList>
            <person name="Moore G.G."/>
            <person name="Mack B.M."/>
            <person name="Beltz S.B."/>
            <person name="Gilbert M.K."/>
        </authorList>
    </citation>
    <scope>NUCLEOTIDE SEQUENCE [LARGE SCALE GENOMIC DNA]</scope>
    <source>
        <strain evidence="8">NRRL 26010</strain>
    </source>
</reference>
<feature type="domain" description="Major facilitator superfamily (MFS) profile" evidence="6">
    <location>
        <begin position="59"/>
        <end position="471"/>
    </location>
</feature>
<feature type="transmembrane region" description="Helical" evidence="5">
    <location>
        <begin position="337"/>
        <end position="355"/>
    </location>
</feature>
<feature type="transmembrane region" description="Helical" evidence="5">
    <location>
        <begin position="213"/>
        <end position="232"/>
    </location>
</feature>
<keyword evidence="8" id="KW-1185">Reference proteome</keyword>
<dbReference type="PANTHER" id="PTHR23502">
    <property type="entry name" value="MAJOR FACILITATOR SUPERFAMILY"/>
    <property type="match status" value="1"/>
</dbReference>
<dbReference type="InterPro" id="IPR020846">
    <property type="entry name" value="MFS_dom"/>
</dbReference>
<feature type="transmembrane region" description="Helical" evidence="5">
    <location>
        <begin position="394"/>
        <end position="413"/>
    </location>
</feature>
<dbReference type="SUPFAM" id="SSF103473">
    <property type="entry name" value="MFS general substrate transporter"/>
    <property type="match status" value="1"/>
</dbReference>
<dbReference type="AlphaFoldDB" id="A0A1F8ABA8"/>
<feature type="transmembrane region" description="Helical" evidence="5">
    <location>
        <begin position="124"/>
        <end position="142"/>
    </location>
</feature>
<dbReference type="OrthoDB" id="2441642at2759"/>
<gene>
    <name evidence="7" type="ORF">ABOM_003134</name>
</gene>
<evidence type="ECO:0000259" key="6">
    <source>
        <dbReference type="PROSITE" id="PS50850"/>
    </source>
</evidence>
<dbReference type="InterPro" id="IPR036259">
    <property type="entry name" value="MFS_trans_sf"/>
</dbReference>
<proteinExistence type="predicted"/>
<evidence type="ECO:0000256" key="5">
    <source>
        <dbReference type="SAM" id="Phobius"/>
    </source>
</evidence>
<feature type="transmembrane region" description="Helical" evidence="5">
    <location>
        <begin position="183"/>
        <end position="207"/>
    </location>
</feature>
<name>A0A1F8ABA8_9EURO</name>
<dbReference type="Proteomes" id="UP000179179">
    <property type="component" value="Unassembled WGS sequence"/>
</dbReference>
<dbReference type="PANTHER" id="PTHR23502:SF150">
    <property type="entry name" value="MAJOR FACILITATOR SUPERFAMILY (MFS) PROFILE DOMAIN-CONTAINING PROTEIN-RELATED"/>
    <property type="match status" value="1"/>
</dbReference>
<dbReference type="Gene3D" id="1.20.1250.20">
    <property type="entry name" value="MFS general substrate transporter like domains"/>
    <property type="match status" value="1"/>
</dbReference>
<dbReference type="RefSeq" id="XP_022392690.1">
    <property type="nucleotide sequence ID" value="XM_022530264.1"/>
</dbReference>
<dbReference type="GO" id="GO:0005886">
    <property type="term" value="C:plasma membrane"/>
    <property type="evidence" value="ECO:0007669"/>
    <property type="project" value="TreeGrafter"/>
</dbReference>
<evidence type="ECO:0000256" key="2">
    <source>
        <dbReference type="ARBA" id="ARBA00022692"/>
    </source>
</evidence>
<feature type="transmembrane region" description="Helical" evidence="5">
    <location>
        <begin position="297"/>
        <end position="317"/>
    </location>
</feature>
<keyword evidence="2 5" id="KW-0812">Transmembrane</keyword>
<sequence length="471" mass="50880">MPTTHEAQVKLEPASLKNPQFASGLLVDQKGDNLEVISTEVVGEGDSYCIRSHSEKTFIVSVTSLVMILCMIATNAILPIMPVLASKYHLSPTLISLTITVFMLIQGISPALMSALSDLQGRRLAWVLALVLYTASNIGLALQDSYTALMILRCLQSIGSSCAIPFGFAVVVDISSPAERGRYLGPMQGCVMSAFAFGPVIGGLLAARFGWRSIFWFLATGTGCFLLVYVLVVPETARKVVGDGSIDPGAWWRKPLVDVFPDRRRISPGQHRHEKNQQKTNISQIFRAFTILKEKDALILIVYTSLVYSGISALWATTGNHFDKLYGLSTLQVGLAFLPYGIAGGIGSIVSGKLIDVNYRRISRLRAKNEENPTAEAKETQGAEFPFEVARLQVAAPFMLLVAAAYIAYGWVLQNQLPLVVPLVFQALIGVCANALLGIIYILLVDLFPEQSAATSGAADLVGVGLLPVSD</sequence>
<feature type="transmembrane region" description="Helical" evidence="5">
    <location>
        <begin position="148"/>
        <end position="171"/>
    </location>
</feature>
<dbReference type="Pfam" id="PF07690">
    <property type="entry name" value="MFS_1"/>
    <property type="match status" value="1"/>
</dbReference>
<protein>
    <recommendedName>
        <fullName evidence="6">Major facilitator superfamily (MFS) profile domain-containing protein</fullName>
    </recommendedName>
</protein>
<feature type="transmembrane region" description="Helical" evidence="5">
    <location>
        <begin position="93"/>
        <end position="112"/>
    </location>
</feature>
<organism evidence="7 8">
    <name type="scientific">Aspergillus bombycis</name>
    <dbReference type="NCBI Taxonomy" id="109264"/>
    <lineage>
        <taxon>Eukaryota</taxon>
        <taxon>Fungi</taxon>
        <taxon>Dikarya</taxon>
        <taxon>Ascomycota</taxon>
        <taxon>Pezizomycotina</taxon>
        <taxon>Eurotiomycetes</taxon>
        <taxon>Eurotiomycetidae</taxon>
        <taxon>Eurotiales</taxon>
        <taxon>Aspergillaceae</taxon>
        <taxon>Aspergillus</taxon>
    </lineage>
</organism>
<evidence type="ECO:0000256" key="4">
    <source>
        <dbReference type="ARBA" id="ARBA00023136"/>
    </source>
</evidence>
<comment type="caution">
    <text evidence="7">The sequence shown here is derived from an EMBL/GenBank/DDBJ whole genome shotgun (WGS) entry which is preliminary data.</text>
</comment>
<evidence type="ECO:0000313" key="7">
    <source>
        <dbReference type="EMBL" id="OGM48973.1"/>
    </source>
</evidence>